<keyword evidence="1" id="KW-0285">Flavoprotein</keyword>
<keyword evidence="6" id="KW-1185">Reference proteome</keyword>
<evidence type="ECO:0000256" key="1">
    <source>
        <dbReference type="ARBA" id="ARBA00022630"/>
    </source>
</evidence>
<proteinExistence type="predicted"/>
<dbReference type="Gene3D" id="3.30.465.10">
    <property type="match status" value="1"/>
</dbReference>
<dbReference type="InterPro" id="IPR036318">
    <property type="entry name" value="FAD-bd_PCMH-like_sf"/>
</dbReference>
<gene>
    <name evidence="5" type="ORF">M0638_26070</name>
</gene>
<dbReference type="GO" id="GO:0071949">
    <property type="term" value="F:FAD binding"/>
    <property type="evidence" value="ECO:0007669"/>
    <property type="project" value="InterPro"/>
</dbReference>
<dbReference type="GO" id="GO:0016491">
    <property type="term" value="F:oxidoreductase activity"/>
    <property type="evidence" value="ECO:0007669"/>
    <property type="project" value="UniProtKB-KW"/>
</dbReference>
<evidence type="ECO:0000313" key="5">
    <source>
        <dbReference type="EMBL" id="MCK8787826.1"/>
    </source>
</evidence>
<dbReference type="Gene3D" id="3.30.43.10">
    <property type="entry name" value="Uridine Diphospho-n-acetylenolpyruvylglucosamine Reductase, domain 2"/>
    <property type="match status" value="1"/>
</dbReference>
<keyword evidence="3" id="KW-0560">Oxidoreductase</keyword>
<dbReference type="Gene3D" id="3.30.390.50">
    <property type="entry name" value="CO dehydrogenase flavoprotein, C-terminal domain"/>
    <property type="match status" value="1"/>
</dbReference>
<reference evidence="5" key="1">
    <citation type="submission" date="2022-04" db="EMBL/GenBank/DDBJ databases">
        <title>Roseomonas acroporae sp. nov., isolated from coral Acropora digitifera.</title>
        <authorList>
            <person name="Sun H."/>
        </authorList>
    </citation>
    <scope>NUCLEOTIDE SEQUENCE</scope>
    <source>
        <strain evidence="5">NAR14</strain>
    </source>
</reference>
<dbReference type="InterPro" id="IPR016169">
    <property type="entry name" value="FAD-bd_PCMH_sub2"/>
</dbReference>
<dbReference type="PANTHER" id="PTHR42659">
    <property type="entry name" value="XANTHINE DEHYDROGENASE SUBUNIT C-RELATED"/>
    <property type="match status" value="1"/>
</dbReference>
<evidence type="ECO:0000256" key="2">
    <source>
        <dbReference type="ARBA" id="ARBA00022827"/>
    </source>
</evidence>
<dbReference type="InterPro" id="IPR016166">
    <property type="entry name" value="FAD-bd_PCMH"/>
</dbReference>
<evidence type="ECO:0000313" key="6">
    <source>
        <dbReference type="Proteomes" id="UP001139516"/>
    </source>
</evidence>
<dbReference type="SUPFAM" id="SSF56176">
    <property type="entry name" value="FAD-binding/transporter-associated domain-like"/>
    <property type="match status" value="1"/>
</dbReference>
<dbReference type="PROSITE" id="PS51387">
    <property type="entry name" value="FAD_PCMH"/>
    <property type="match status" value="1"/>
</dbReference>
<name>A0A9X2BXZ8_9PROT</name>
<dbReference type="EMBL" id="JALPRX010000148">
    <property type="protein sequence ID" value="MCK8787826.1"/>
    <property type="molecule type" value="Genomic_DNA"/>
</dbReference>
<dbReference type="InterPro" id="IPR016167">
    <property type="entry name" value="FAD-bd_PCMH_sub1"/>
</dbReference>
<dbReference type="InterPro" id="IPR002346">
    <property type="entry name" value="Mopterin_DH_FAD-bd"/>
</dbReference>
<dbReference type="InterPro" id="IPR051312">
    <property type="entry name" value="Diverse_Substr_Oxidored"/>
</dbReference>
<evidence type="ECO:0000259" key="4">
    <source>
        <dbReference type="PROSITE" id="PS51387"/>
    </source>
</evidence>
<evidence type="ECO:0000256" key="3">
    <source>
        <dbReference type="ARBA" id="ARBA00023002"/>
    </source>
</evidence>
<dbReference type="RefSeq" id="WP_248669873.1">
    <property type="nucleotide sequence ID" value="NZ_JALPRX010000148.1"/>
</dbReference>
<dbReference type="Pfam" id="PF00941">
    <property type="entry name" value="FAD_binding_5"/>
    <property type="match status" value="1"/>
</dbReference>
<dbReference type="InterPro" id="IPR036683">
    <property type="entry name" value="CO_DH_flav_C_dom_sf"/>
</dbReference>
<accession>A0A9X2BXZ8</accession>
<organism evidence="5 6">
    <name type="scientific">Roseomonas acroporae</name>
    <dbReference type="NCBI Taxonomy" id="2937791"/>
    <lineage>
        <taxon>Bacteria</taxon>
        <taxon>Pseudomonadati</taxon>
        <taxon>Pseudomonadota</taxon>
        <taxon>Alphaproteobacteria</taxon>
        <taxon>Acetobacterales</taxon>
        <taxon>Roseomonadaceae</taxon>
        <taxon>Roseomonas</taxon>
    </lineage>
</organism>
<dbReference type="AlphaFoldDB" id="A0A9X2BXZ8"/>
<dbReference type="Proteomes" id="UP001139516">
    <property type="component" value="Unassembled WGS sequence"/>
</dbReference>
<sequence>MKAAVFDYVRAGSAAEAAAILAADEGAKLLGGGQSLGPTLNLRLARPGRLVDLKRAEGLRSLAGDDAHLAIGAGWTHAAIEDGVVPDPARGMLAQVAHGIAYRAVRNRGTLGGSLAHADPSADWVATMFALNATMVVTGRAGTRRVAAEGFTLGAFATALAEDEVLVAVEVPRLSAGARWGYAKLCRKTGEFAKAIGAAVLDPARGLARVVAGATGGAPVLLPAASAALREQGWQAAAAGVAGEIGSVLPNSDAAARAQHAAMLRRALAQLDLTR</sequence>
<protein>
    <submittedName>
        <fullName evidence="5">FAD binding domain-containing protein</fullName>
    </submittedName>
</protein>
<dbReference type="SUPFAM" id="SSF55447">
    <property type="entry name" value="CO dehydrogenase flavoprotein C-terminal domain-like"/>
    <property type="match status" value="1"/>
</dbReference>
<dbReference type="PANTHER" id="PTHR42659:SF2">
    <property type="entry name" value="XANTHINE DEHYDROGENASE SUBUNIT C-RELATED"/>
    <property type="match status" value="1"/>
</dbReference>
<feature type="domain" description="FAD-binding PCMH-type" evidence="4">
    <location>
        <begin position="1"/>
        <end position="176"/>
    </location>
</feature>
<comment type="caution">
    <text evidence="5">The sequence shown here is derived from an EMBL/GenBank/DDBJ whole genome shotgun (WGS) entry which is preliminary data.</text>
</comment>
<keyword evidence="2" id="KW-0274">FAD</keyword>